<dbReference type="Proteomes" id="UP000054270">
    <property type="component" value="Unassembled WGS sequence"/>
</dbReference>
<gene>
    <name evidence="1" type="ORF">HYPSUDRAFT_42576</name>
</gene>
<organism evidence="1 2">
    <name type="scientific">Hypholoma sublateritium (strain FD-334 SS-4)</name>
    <dbReference type="NCBI Taxonomy" id="945553"/>
    <lineage>
        <taxon>Eukaryota</taxon>
        <taxon>Fungi</taxon>
        <taxon>Dikarya</taxon>
        <taxon>Basidiomycota</taxon>
        <taxon>Agaricomycotina</taxon>
        <taxon>Agaricomycetes</taxon>
        <taxon>Agaricomycetidae</taxon>
        <taxon>Agaricales</taxon>
        <taxon>Agaricineae</taxon>
        <taxon>Strophariaceae</taxon>
        <taxon>Hypholoma</taxon>
    </lineage>
</organism>
<dbReference type="PANTHER" id="PTHR37816:SF1">
    <property type="entry name" value="TOXIN"/>
    <property type="match status" value="1"/>
</dbReference>
<accession>A0A0D2PM83</accession>
<dbReference type="InterPro" id="IPR027417">
    <property type="entry name" value="P-loop_NTPase"/>
</dbReference>
<dbReference type="PANTHER" id="PTHR37816">
    <property type="entry name" value="YALI0E33011P"/>
    <property type="match status" value="1"/>
</dbReference>
<sequence length="190" mass="21424">MYRDAFLYFAQTTVGKALAAILGVPLIPIDALALDPGWVELPRPAFHARLRAALDAAPTGWVVDGKNTYSGAEMAFEEATDLIWLDPPLYVYFPRLVLRTILRLLRLAPPCSPGCYERATKVFFTRRSIFWWCLSSHARVRRLNAEHMARFGIEDGSDIARRRMRRFGGWGGAVSAWLCEVAAMVHAKQE</sequence>
<protein>
    <submittedName>
        <fullName evidence="1">Uncharacterized protein</fullName>
    </submittedName>
</protein>
<dbReference type="SUPFAM" id="SSF52540">
    <property type="entry name" value="P-loop containing nucleoside triphosphate hydrolases"/>
    <property type="match status" value="1"/>
</dbReference>
<dbReference type="OrthoDB" id="65590at2759"/>
<reference evidence="2" key="1">
    <citation type="submission" date="2014-04" db="EMBL/GenBank/DDBJ databases">
        <title>Evolutionary Origins and Diversification of the Mycorrhizal Mutualists.</title>
        <authorList>
            <consortium name="DOE Joint Genome Institute"/>
            <consortium name="Mycorrhizal Genomics Consortium"/>
            <person name="Kohler A."/>
            <person name="Kuo A."/>
            <person name="Nagy L.G."/>
            <person name="Floudas D."/>
            <person name="Copeland A."/>
            <person name="Barry K.W."/>
            <person name="Cichocki N."/>
            <person name="Veneault-Fourrey C."/>
            <person name="LaButti K."/>
            <person name="Lindquist E.A."/>
            <person name="Lipzen A."/>
            <person name="Lundell T."/>
            <person name="Morin E."/>
            <person name="Murat C."/>
            <person name="Riley R."/>
            <person name="Ohm R."/>
            <person name="Sun H."/>
            <person name="Tunlid A."/>
            <person name="Henrissat B."/>
            <person name="Grigoriev I.V."/>
            <person name="Hibbett D.S."/>
            <person name="Martin F."/>
        </authorList>
    </citation>
    <scope>NUCLEOTIDE SEQUENCE [LARGE SCALE GENOMIC DNA]</scope>
    <source>
        <strain evidence="2">FD-334 SS-4</strain>
    </source>
</reference>
<proteinExistence type="predicted"/>
<dbReference type="AlphaFoldDB" id="A0A0D2PM83"/>
<name>A0A0D2PM83_HYPSF</name>
<dbReference type="EMBL" id="KN817562">
    <property type="protein sequence ID" value="KJA20995.1"/>
    <property type="molecule type" value="Genomic_DNA"/>
</dbReference>
<keyword evidence="2" id="KW-1185">Reference proteome</keyword>
<dbReference type="InterPro" id="IPR052922">
    <property type="entry name" value="Cytidylate_Kinase-2"/>
</dbReference>
<evidence type="ECO:0000313" key="1">
    <source>
        <dbReference type="EMBL" id="KJA20995.1"/>
    </source>
</evidence>
<evidence type="ECO:0000313" key="2">
    <source>
        <dbReference type="Proteomes" id="UP000054270"/>
    </source>
</evidence>